<dbReference type="EMBL" id="KN834417">
    <property type="protein sequence ID" value="KIK10812.1"/>
    <property type="molecule type" value="Genomic_DNA"/>
</dbReference>
<dbReference type="HOGENOM" id="CLU_2590682_0_0_1"/>
<keyword evidence="2" id="KW-1185">Reference proteome</keyword>
<accession>A0A0C9YKC5</accession>
<dbReference type="Proteomes" id="UP000054018">
    <property type="component" value="Unassembled WGS sequence"/>
</dbReference>
<name>A0A0C9YKC5_9AGAM</name>
<dbReference type="AlphaFoldDB" id="A0A0C9YKC5"/>
<organism evidence="1 2">
    <name type="scientific">Pisolithus microcarpus 441</name>
    <dbReference type="NCBI Taxonomy" id="765257"/>
    <lineage>
        <taxon>Eukaryota</taxon>
        <taxon>Fungi</taxon>
        <taxon>Dikarya</taxon>
        <taxon>Basidiomycota</taxon>
        <taxon>Agaricomycotina</taxon>
        <taxon>Agaricomycetes</taxon>
        <taxon>Agaricomycetidae</taxon>
        <taxon>Boletales</taxon>
        <taxon>Sclerodermatineae</taxon>
        <taxon>Pisolithaceae</taxon>
        <taxon>Pisolithus</taxon>
    </lineage>
</organism>
<reference evidence="2" key="2">
    <citation type="submission" date="2015-01" db="EMBL/GenBank/DDBJ databases">
        <title>Evolutionary Origins and Diversification of the Mycorrhizal Mutualists.</title>
        <authorList>
            <consortium name="DOE Joint Genome Institute"/>
            <consortium name="Mycorrhizal Genomics Consortium"/>
            <person name="Kohler A."/>
            <person name="Kuo A."/>
            <person name="Nagy L.G."/>
            <person name="Floudas D."/>
            <person name="Copeland A."/>
            <person name="Barry K.W."/>
            <person name="Cichocki N."/>
            <person name="Veneault-Fourrey C."/>
            <person name="LaButti K."/>
            <person name="Lindquist E.A."/>
            <person name="Lipzen A."/>
            <person name="Lundell T."/>
            <person name="Morin E."/>
            <person name="Murat C."/>
            <person name="Riley R."/>
            <person name="Ohm R."/>
            <person name="Sun H."/>
            <person name="Tunlid A."/>
            <person name="Henrissat B."/>
            <person name="Grigoriev I.V."/>
            <person name="Hibbett D.S."/>
            <person name="Martin F."/>
        </authorList>
    </citation>
    <scope>NUCLEOTIDE SEQUENCE [LARGE SCALE GENOMIC DNA]</scope>
    <source>
        <strain evidence="2">441</strain>
    </source>
</reference>
<proteinExistence type="predicted"/>
<evidence type="ECO:0000313" key="1">
    <source>
        <dbReference type="EMBL" id="KIK10812.1"/>
    </source>
</evidence>
<sequence length="80" mass="8585">MNHRSQCQPTTNISHHLPLPLPSSSSMSLIVMSFLILHLSPCTCLCNVDPPLPSVQGNASFVLHILANEVIPSEHTSEGG</sequence>
<protein>
    <submittedName>
        <fullName evidence="1">Uncharacterized protein</fullName>
    </submittedName>
</protein>
<evidence type="ECO:0000313" key="2">
    <source>
        <dbReference type="Proteomes" id="UP000054018"/>
    </source>
</evidence>
<reference evidence="1 2" key="1">
    <citation type="submission" date="2014-04" db="EMBL/GenBank/DDBJ databases">
        <authorList>
            <consortium name="DOE Joint Genome Institute"/>
            <person name="Kuo A."/>
            <person name="Kohler A."/>
            <person name="Costa M.D."/>
            <person name="Nagy L.G."/>
            <person name="Floudas D."/>
            <person name="Copeland A."/>
            <person name="Barry K.W."/>
            <person name="Cichocki N."/>
            <person name="Veneault-Fourrey C."/>
            <person name="LaButti K."/>
            <person name="Lindquist E.A."/>
            <person name="Lipzen A."/>
            <person name="Lundell T."/>
            <person name="Morin E."/>
            <person name="Murat C."/>
            <person name="Sun H."/>
            <person name="Tunlid A."/>
            <person name="Henrissat B."/>
            <person name="Grigoriev I.V."/>
            <person name="Hibbett D.S."/>
            <person name="Martin F."/>
            <person name="Nordberg H.P."/>
            <person name="Cantor M.N."/>
            <person name="Hua S.X."/>
        </authorList>
    </citation>
    <scope>NUCLEOTIDE SEQUENCE [LARGE SCALE GENOMIC DNA]</scope>
    <source>
        <strain evidence="1 2">441</strain>
    </source>
</reference>
<gene>
    <name evidence="1" type="ORF">PISMIDRAFT_570103</name>
</gene>